<dbReference type="Gene3D" id="3.30.70.2970">
    <property type="entry name" value="Protein of unknown function (DUF541), domain 2"/>
    <property type="match status" value="1"/>
</dbReference>
<keyword evidence="1" id="KW-1133">Transmembrane helix</keyword>
<keyword evidence="1" id="KW-0812">Transmembrane</keyword>
<dbReference type="InterPro" id="IPR007497">
    <property type="entry name" value="SIMPL/DUF541"/>
</dbReference>
<evidence type="ECO:0008006" key="4">
    <source>
        <dbReference type="Google" id="ProtNLM"/>
    </source>
</evidence>
<protein>
    <recommendedName>
        <fullName evidence="4">SIMPL domain-containing protein</fullName>
    </recommendedName>
</protein>
<proteinExistence type="predicted"/>
<name>A0A1H6UE22_9FLAO</name>
<sequence>MQDKTVSKSLILGLSLLLGCSLLGLFIFKGLKTFSDKDRVVTVKGLAEMNMIASTATIVIDFSLSGDDLPQVIKQTDTKKNQIIAYLATVGYPKNEIMIANVDISDQEKYYEQRWEDGKQVSVKIDRYIITQKLTIETKEVKDTEDKVAQIKLDLISKDLTSNIDSIYSFPDLNSVKPKLIAESTKNARIAGEQFANDSQAKLGKIKTASQGQITIVGRYYYDNEEGSNELTEPYIQKARVVSTIVFFLE</sequence>
<dbReference type="InterPro" id="IPR052022">
    <property type="entry name" value="26kDa_periplasmic_antigen"/>
</dbReference>
<feature type="transmembrane region" description="Helical" evidence="1">
    <location>
        <begin position="6"/>
        <end position="28"/>
    </location>
</feature>
<keyword evidence="1" id="KW-0472">Membrane</keyword>
<dbReference type="PIRSF" id="PIRSF029033">
    <property type="entry name" value="UCP029033"/>
    <property type="match status" value="1"/>
</dbReference>
<dbReference type="PROSITE" id="PS51257">
    <property type="entry name" value="PROKAR_LIPOPROTEIN"/>
    <property type="match status" value="1"/>
</dbReference>
<evidence type="ECO:0000313" key="2">
    <source>
        <dbReference type="EMBL" id="SEI88904.1"/>
    </source>
</evidence>
<accession>A0A1H6UE22</accession>
<dbReference type="EMBL" id="FNYS01000006">
    <property type="protein sequence ID" value="SEI88904.1"/>
    <property type="molecule type" value="Genomic_DNA"/>
</dbReference>
<organism evidence="2 3">
    <name type="scientific">Myroides marinus</name>
    <dbReference type="NCBI Taxonomy" id="703342"/>
    <lineage>
        <taxon>Bacteria</taxon>
        <taxon>Pseudomonadati</taxon>
        <taxon>Bacteroidota</taxon>
        <taxon>Flavobacteriia</taxon>
        <taxon>Flavobacteriales</taxon>
        <taxon>Flavobacteriaceae</taxon>
        <taxon>Myroides</taxon>
    </lineage>
</organism>
<dbReference type="InterPro" id="IPR016907">
    <property type="entry name" value="UCP029033"/>
</dbReference>
<gene>
    <name evidence="2" type="ORF">SAMN04488018_106120</name>
</gene>
<dbReference type="GO" id="GO:0006974">
    <property type="term" value="P:DNA damage response"/>
    <property type="evidence" value="ECO:0007669"/>
    <property type="project" value="TreeGrafter"/>
</dbReference>
<dbReference type="AlphaFoldDB" id="A0A1H6UE22"/>
<dbReference type="Gene3D" id="3.30.110.170">
    <property type="entry name" value="Protein of unknown function (DUF541), domain 1"/>
    <property type="match status" value="1"/>
</dbReference>
<evidence type="ECO:0000256" key="1">
    <source>
        <dbReference type="SAM" id="Phobius"/>
    </source>
</evidence>
<reference evidence="2 3" key="1">
    <citation type="submission" date="2016-10" db="EMBL/GenBank/DDBJ databases">
        <authorList>
            <person name="de Groot N.N."/>
        </authorList>
    </citation>
    <scope>NUCLEOTIDE SEQUENCE [LARGE SCALE GENOMIC DNA]</scope>
    <source>
        <strain evidence="2 3">DSM 23048</strain>
    </source>
</reference>
<dbReference type="RefSeq" id="WP_074745740.1">
    <property type="nucleotide sequence ID" value="NZ_FNYS01000006.1"/>
</dbReference>
<evidence type="ECO:0000313" key="3">
    <source>
        <dbReference type="Proteomes" id="UP000183077"/>
    </source>
</evidence>
<dbReference type="Proteomes" id="UP000183077">
    <property type="component" value="Unassembled WGS sequence"/>
</dbReference>
<dbReference type="PANTHER" id="PTHR34387:SF2">
    <property type="entry name" value="SLR1258 PROTEIN"/>
    <property type="match status" value="1"/>
</dbReference>
<dbReference type="Pfam" id="PF04402">
    <property type="entry name" value="SIMPL"/>
    <property type="match status" value="1"/>
</dbReference>
<dbReference type="PANTHER" id="PTHR34387">
    <property type="entry name" value="SLR1258 PROTEIN"/>
    <property type="match status" value="1"/>
</dbReference>
<dbReference type="GeneID" id="82256919"/>